<evidence type="ECO:0000256" key="15">
    <source>
        <dbReference type="ARBA" id="ARBA00041979"/>
    </source>
</evidence>
<evidence type="ECO:0000256" key="8">
    <source>
        <dbReference type="ARBA" id="ARBA00022842"/>
    </source>
</evidence>
<evidence type="ECO:0000256" key="12">
    <source>
        <dbReference type="ARBA" id="ARBA00038905"/>
    </source>
</evidence>
<dbReference type="InterPro" id="IPR020476">
    <property type="entry name" value="Nudix_hydrolase"/>
</dbReference>
<evidence type="ECO:0000313" key="19">
    <source>
        <dbReference type="EMBL" id="ACL09321.1"/>
    </source>
</evidence>
<evidence type="ECO:0000256" key="10">
    <source>
        <dbReference type="ARBA" id="ARBA00035861"/>
    </source>
</evidence>
<dbReference type="PROSITE" id="PS51462">
    <property type="entry name" value="NUDIX"/>
    <property type="match status" value="1"/>
</dbReference>
<keyword evidence="6" id="KW-0227">DNA damage</keyword>
<dbReference type="PROSITE" id="PS00893">
    <property type="entry name" value="NUDIX_BOX"/>
    <property type="match status" value="1"/>
</dbReference>
<keyword evidence="7 19" id="KW-0378">Hydrolase</keyword>
<dbReference type="GO" id="GO:0044715">
    <property type="term" value="F:8-oxo-dGDP phosphatase activity"/>
    <property type="evidence" value="ECO:0007669"/>
    <property type="project" value="TreeGrafter"/>
</dbReference>
<dbReference type="GO" id="GO:0008413">
    <property type="term" value="F:8-oxo-7,8-dihydroguanosine triphosphate pyrophosphatase activity"/>
    <property type="evidence" value="ECO:0007669"/>
    <property type="project" value="TreeGrafter"/>
</dbReference>
<dbReference type="AlphaFoldDB" id="B8DIM3"/>
<gene>
    <name evidence="19" type="ordered locus">DvMF_2380</name>
</gene>
<evidence type="ECO:0000256" key="7">
    <source>
        <dbReference type="ARBA" id="ARBA00022801"/>
    </source>
</evidence>
<comment type="catalytic activity">
    <reaction evidence="11">
        <text>8-oxo-GTP + H2O = 8-oxo-GMP + diphosphate + H(+)</text>
        <dbReference type="Rhea" id="RHEA:67616"/>
        <dbReference type="ChEBI" id="CHEBI:15377"/>
        <dbReference type="ChEBI" id="CHEBI:15378"/>
        <dbReference type="ChEBI" id="CHEBI:33019"/>
        <dbReference type="ChEBI" id="CHEBI:143553"/>
        <dbReference type="ChEBI" id="CHEBI:145694"/>
    </reaction>
</comment>
<reference evidence="19" key="1">
    <citation type="submission" date="2008-10" db="EMBL/GenBank/DDBJ databases">
        <title>Complete sequence of Desulfovibrio vulgaris str. 'Miyazaki F'.</title>
        <authorList>
            <person name="Lucas S."/>
            <person name="Copeland A."/>
            <person name="Lapidus A."/>
            <person name="Glavina del Rio T."/>
            <person name="Dalin E."/>
            <person name="Tice H."/>
            <person name="Bruce D."/>
            <person name="Goodwin L."/>
            <person name="Pitluck S."/>
            <person name="Sims D."/>
            <person name="Brettin T."/>
            <person name="Detter J.C."/>
            <person name="Han C."/>
            <person name="Larimer F."/>
            <person name="Land M."/>
            <person name="Hauser L."/>
            <person name="Kyrpides N."/>
            <person name="Mikhailova N."/>
            <person name="Hazen T.C."/>
            <person name="Richardson P."/>
        </authorList>
    </citation>
    <scope>NUCLEOTIDE SEQUENCE</scope>
    <source>
        <strain evidence="19">Miyazaki F</strain>
    </source>
</reference>
<comment type="similarity">
    <text evidence="2">Belongs to the Nudix hydrolase family.</text>
</comment>
<keyword evidence="8" id="KW-0460">Magnesium</keyword>
<dbReference type="SUPFAM" id="SSF55811">
    <property type="entry name" value="Nudix"/>
    <property type="match status" value="1"/>
</dbReference>
<keyword evidence="3" id="KW-0515">Mutator protein</keyword>
<dbReference type="InterPro" id="IPR029119">
    <property type="entry name" value="MutY_C"/>
</dbReference>
<dbReference type="EMBL" id="CP001197">
    <property type="protein sequence ID" value="ACL09321.1"/>
    <property type="molecule type" value="Genomic_DNA"/>
</dbReference>
<evidence type="ECO:0000256" key="3">
    <source>
        <dbReference type="ARBA" id="ARBA00022457"/>
    </source>
</evidence>
<keyword evidence="9" id="KW-0234">DNA repair</keyword>
<accession>B8DIM3</accession>
<evidence type="ECO:0000256" key="2">
    <source>
        <dbReference type="ARBA" id="ARBA00005582"/>
    </source>
</evidence>
<dbReference type="InterPro" id="IPR000086">
    <property type="entry name" value="NUDIX_hydrolase_dom"/>
</dbReference>
<feature type="region of interest" description="Disordered" evidence="17">
    <location>
        <begin position="1"/>
        <end position="24"/>
    </location>
</feature>
<dbReference type="Gene3D" id="3.90.79.10">
    <property type="entry name" value="Nucleoside Triphosphate Pyrophosphohydrolase"/>
    <property type="match status" value="1"/>
</dbReference>
<dbReference type="GO" id="GO:0006260">
    <property type="term" value="P:DNA replication"/>
    <property type="evidence" value="ECO:0007669"/>
    <property type="project" value="UniProtKB-KW"/>
</dbReference>
<evidence type="ECO:0000256" key="5">
    <source>
        <dbReference type="ARBA" id="ARBA00022723"/>
    </source>
</evidence>
<evidence type="ECO:0000259" key="18">
    <source>
        <dbReference type="PROSITE" id="PS51462"/>
    </source>
</evidence>
<keyword evidence="5" id="KW-0479">Metal-binding</keyword>
<dbReference type="eggNOG" id="COG0494">
    <property type="taxonomic scope" value="Bacteria"/>
</dbReference>
<feature type="domain" description="Nudix hydrolase" evidence="18">
    <location>
        <begin position="28"/>
        <end position="153"/>
    </location>
</feature>
<keyword evidence="4" id="KW-0235">DNA replication</keyword>
<evidence type="ECO:0000256" key="4">
    <source>
        <dbReference type="ARBA" id="ARBA00022705"/>
    </source>
</evidence>
<dbReference type="GO" id="GO:0006281">
    <property type="term" value="P:DNA repair"/>
    <property type="evidence" value="ECO:0007669"/>
    <property type="project" value="UniProtKB-KW"/>
</dbReference>
<dbReference type="EC" id="3.6.1.55" evidence="12"/>
<dbReference type="PANTHER" id="PTHR47707:SF1">
    <property type="entry name" value="NUDIX HYDROLASE FAMILY PROTEIN"/>
    <property type="match status" value="1"/>
</dbReference>
<dbReference type="STRING" id="883.DvMF_2380"/>
<evidence type="ECO:0000256" key="17">
    <source>
        <dbReference type="SAM" id="MobiDB-lite"/>
    </source>
</evidence>
<dbReference type="GO" id="GO:0044716">
    <property type="term" value="F:8-oxo-GDP phosphatase activity"/>
    <property type="evidence" value="ECO:0007669"/>
    <property type="project" value="TreeGrafter"/>
</dbReference>
<protein>
    <recommendedName>
        <fullName evidence="13">8-oxo-dGTP diphosphatase</fullName>
        <ecNumber evidence="12">3.6.1.55</ecNumber>
    </recommendedName>
    <alternativeName>
        <fullName evidence="16">7,8-dihydro-8-oxoguanine-triphosphatase</fullName>
    </alternativeName>
    <alternativeName>
        <fullName evidence="15">Mutator protein MutT</fullName>
    </alternativeName>
    <alternativeName>
        <fullName evidence="14">dGTP pyrophosphohydrolase</fullName>
    </alternativeName>
</protein>
<dbReference type="GO" id="GO:0046872">
    <property type="term" value="F:metal ion binding"/>
    <property type="evidence" value="ECO:0007669"/>
    <property type="project" value="UniProtKB-KW"/>
</dbReference>
<comment type="cofactor">
    <cofactor evidence="1">
        <name>Mg(2+)</name>
        <dbReference type="ChEBI" id="CHEBI:18420"/>
    </cofactor>
</comment>
<proteinExistence type="inferred from homology"/>
<sequence length="169" mass="18172">MAAGCIPAEGADTPATGLASDPTPSPARRIAVVAGILWDGERFLAVERPEGKPQAGFWEFPGGKIEPGEAPADALTRELREELGVTPVQATFWRTVRHDYPHLSVELHFFHVTGFTGTVTALEGHRFAWLTWDEAMRLPFLEADLPLVADLRDGPGTGQGTGQGQDTDG</sequence>
<evidence type="ECO:0000256" key="6">
    <source>
        <dbReference type="ARBA" id="ARBA00022763"/>
    </source>
</evidence>
<dbReference type="Pfam" id="PF14815">
    <property type="entry name" value="NUDIX_4"/>
    <property type="match status" value="1"/>
</dbReference>
<comment type="catalytic activity">
    <reaction evidence="10">
        <text>8-oxo-dGTP + H2O = 8-oxo-dGMP + diphosphate + H(+)</text>
        <dbReference type="Rhea" id="RHEA:31575"/>
        <dbReference type="ChEBI" id="CHEBI:15377"/>
        <dbReference type="ChEBI" id="CHEBI:15378"/>
        <dbReference type="ChEBI" id="CHEBI:33019"/>
        <dbReference type="ChEBI" id="CHEBI:63224"/>
        <dbReference type="ChEBI" id="CHEBI:77896"/>
        <dbReference type="EC" id="3.6.1.55"/>
    </reaction>
</comment>
<dbReference type="InterPro" id="IPR020084">
    <property type="entry name" value="NUDIX_hydrolase_CS"/>
</dbReference>
<organism evidence="19">
    <name type="scientific">Nitratidesulfovibrio vulgaris (strain DSM 19637 / Miyazaki F)</name>
    <name type="common">Desulfovibrio vulgaris</name>
    <dbReference type="NCBI Taxonomy" id="883"/>
    <lineage>
        <taxon>Bacteria</taxon>
        <taxon>Pseudomonadati</taxon>
        <taxon>Thermodesulfobacteriota</taxon>
        <taxon>Desulfovibrionia</taxon>
        <taxon>Desulfovibrionales</taxon>
        <taxon>Desulfovibrionaceae</taxon>
        <taxon>Nitratidesulfovibrio</taxon>
    </lineage>
</organism>
<dbReference type="PRINTS" id="PR00502">
    <property type="entry name" value="NUDIXFAMILY"/>
</dbReference>
<dbReference type="InterPro" id="IPR015797">
    <property type="entry name" value="NUDIX_hydrolase-like_dom_sf"/>
</dbReference>
<dbReference type="InterPro" id="IPR047127">
    <property type="entry name" value="MutT-like"/>
</dbReference>
<dbReference type="PANTHER" id="PTHR47707">
    <property type="entry name" value="8-OXO-DGTP DIPHOSPHATASE"/>
    <property type="match status" value="1"/>
</dbReference>
<dbReference type="GO" id="GO:0035539">
    <property type="term" value="F:8-oxo-7,8-dihydrodeoxyguanosine triphosphate pyrophosphatase activity"/>
    <property type="evidence" value="ECO:0007669"/>
    <property type="project" value="UniProtKB-EC"/>
</dbReference>
<name>B8DIM3_NITV9</name>
<dbReference type="KEGG" id="dvm:DvMF_2380"/>
<evidence type="ECO:0000256" key="13">
    <source>
        <dbReference type="ARBA" id="ARBA00040794"/>
    </source>
</evidence>
<dbReference type="CDD" id="cd03425">
    <property type="entry name" value="NUDIX_MutT_NudA_like"/>
    <property type="match status" value="1"/>
</dbReference>
<evidence type="ECO:0000256" key="9">
    <source>
        <dbReference type="ARBA" id="ARBA00023204"/>
    </source>
</evidence>
<evidence type="ECO:0000256" key="16">
    <source>
        <dbReference type="ARBA" id="ARBA00042798"/>
    </source>
</evidence>
<dbReference type="HOGENOM" id="CLU_037162_19_2_7"/>
<evidence type="ECO:0000256" key="14">
    <source>
        <dbReference type="ARBA" id="ARBA00041592"/>
    </source>
</evidence>
<evidence type="ECO:0000256" key="1">
    <source>
        <dbReference type="ARBA" id="ARBA00001946"/>
    </source>
</evidence>
<evidence type="ECO:0000256" key="11">
    <source>
        <dbReference type="ARBA" id="ARBA00036904"/>
    </source>
</evidence>